<dbReference type="CDD" id="cd07067">
    <property type="entry name" value="HP_PGM_like"/>
    <property type="match status" value="1"/>
</dbReference>
<dbReference type="AlphaFoldDB" id="A0A2X3VG38"/>
<dbReference type="InterPro" id="IPR029033">
    <property type="entry name" value="His_PPase_superfam"/>
</dbReference>
<reference evidence="4 5" key="1">
    <citation type="submission" date="2018-06" db="EMBL/GenBank/DDBJ databases">
        <authorList>
            <consortium name="Pathogen Informatics"/>
            <person name="Doyle S."/>
        </authorList>
    </citation>
    <scope>NUCLEOTIDE SEQUENCE [LARGE SCALE GENOMIC DNA]</scope>
    <source>
        <strain evidence="4 5">NCTC12278</strain>
    </source>
</reference>
<feature type="binding site" evidence="3">
    <location>
        <position position="61"/>
    </location>
    <ligand>
        <name>substrate</name>
    </ligand>
</feature>
<organism evidence="4 5">
    <name type="scientific">Streptococcus ferus</name>
    <dbReference type="NCBI Taxonomy" id="1345"/>
    <lineage>
        <taxon>Bacteria</taxon>
        <taxon>Bacillati</taxon>
        <taxon>Bacillota</taxon>
        <taxon>Bacilli</taxon>
        <taxon>Lactobacillales</taxon>
        <taxon>Streptococcaceae</taxon>
        <taxon>Streptococcus</taxon>
    </lineage>
</organism>
<keyword evidence="1" id="KW-0378">Hydrolase</keyword>
<feature type="active site" description="Proton donor/acceptor" evidence="2">
    <location>
        <position position="83"/>
    </location>
</feature>
<dbReference type="SMART" id="SM00855">
    <property type="entry name" value="PGAM"/>
    <property type="match status" value="1"/>
</dbReference>
<dbReference type="PANTHER" id="PTHR46517">
    <property type="entry name" value="FRUCTOSE-2,6-BISPHOSPHATASE TIGAR"/>
    <property type="match status" value="1"/>
</dbReference>
<name>A0A2X3VG38_9STRE</name>
<dbReference type="GO" id="GO:0045820">
    <property type="term" value="P:negative regulation of glycolytic process"/>
    <property type="evidence" value="ECO:0007669"/>
    <property type="project" value="TreeGrafter"/>
</dbReference>
<evidence type="ECO:0000313" key="5">
    <source>
        <dbReference type="Proteomes" id="UP000249495"/>
    </source>
</evidence>
<accession>A0A2X3VG38</accession>
<dbReference type="GO" id="GO:0004331">
    <property type="term" value="F:fructose-2,6-bisphosphate 2-phosphatase activity"/>
    <property type="evidence" value="ECO:0007669"/>
    <property type="project" value="TreeGrafter"/>
</dbReference>
<keyword evidence="4" id="KW-0413">Isomerase</keyword>
<dbReference type="Proteomes" id="UP000249495">
    <property type="component" value="Chromosome 1"/>
</dbReference>
<dbReference type="InterPro" id="IPR051695">
    <property type="entry name" value="Phosphoglycerate_Mutase"/>
</dbReference>
<dbReference type="GO" id="GO:0016853">
    <property type="term" value="F:isomerase activity"/>
    <property type="evidence" value="ECO:0007669"/>
    <property type="project" value="UniProtKB-KW"/>
</dbReference>
<dbReference type="GO" id="GO:0043456">
    <property type="term" value="P:regulation of pentose-phosphate shunt"/>
    <property type="evidence" value="ECO:0007669"/>
    <property type="project" value="TreeGrafter"/>
</dbReference>
<evidence type="ECO:0000313" key="4">
    <source>
        <dbReference type="EMBL" id="SQF40420.1"/>
    </source>
</evidence>
<dbReference type="PANTHER" id="PTHR46517:SF1">
    <property type="entry name" value="FRUCTOSE-2,6-BISPHOSPHATASE TIGAR"/>
    <property type="match status" value="1"/>
</dbReference>
<evidence type="ECO:0000256" key="2">
    <source>
        <dbReference type="PIRSR" id="PIRSR613078-1"/>
    </source>
</evidence>
<feature type="binding site" evidence="3">
    <location>
        <begin position="9"/>
        <end position="16"/>
    </location>
    <ligand>
        <name>substrate</name>
    </ligand>
</feature>
<dbReference type="KEGG" id="sfer:NCTC12278_00989"/>
<dbReference type="SUPFAM" id="SSF53254">
    <property type="entry name" value="Phosphoglycerate mutase-like"/>
    <property type="match status" value="1"/>
</dbReference>
<feature type="active site" description="Tele-phosphohistidine intermediate" evidence="2">
    <location>
        <position position="10"/>
    </location>
</feature>
<evidence type="ECO:0000256" key="3">
    <source>
        <dbReference type="PIRSR" id="PIRSR613078-2"/>
    </source>
</evidence>
<dbReference type="GO" id="GO:0005829">
    <property type="term" value="C:cytosol"/>
    <property type="evidence" value="ECO:0007669"/>
    <property type="project" value="TreeGrafter"/>
</dbReference>
<proteinExistence type="predicted"/>
<dbReference type="EC" id="5.4.2.-" evidence="4"/>
<protein>
    <submittedName>
        <fullName evidence="4">Phosphoglycerate mutase</fullName>
        <ecNumber evidence="4">5.4.2.-</ecNumber>
    </submittedName>
</protein>
<dbReference type="EMBL" id="LS483343">
    <property type="protein sequence ID" value="SQF40420.1"/>
    <property type="molecule type" value="Genomic_DNA"/>
</dbReference>
<evidence type="ECO:0000256" key="1">
    <source>
        <dbReference type="ARBA" id="ARBA00022801"/>
    </source>
</evidence>
<dbReference type="InterPro" id="IPR013078">
    <property type="entry name" value="His_Pase_superF_clade-1"/>
</dbReference>
<keyword evidence="5" id="KW-1185">Reference proteome</keyword>
<dbReference type="RefSeq" id="WP_018029846.1">
    <property type="nucleotide sequence ID" value="NZ_CAMCCF010000001.1"/>
</dbReference>
<dbReference type="OrthoDB" id="9782128at2"/>
<dbReference type="Pfam" id="PF00300">
    <property type="entry name" value="His_Phos_1"/>
    <property type="match status" value="1"/>
</dbReference>
<dbReference type="Gene3D" id="3.40.50.1240">
    <property type="entry name" value="Phosphoglycerate mutase-like"/>
    <property type="match status" value="1"/>
</dbReference>
<gene>
    <name evidence="4" type="primary">gpmA_3</name>
    <name evidence="4" type="ORF">NCTC12278_00989</name>
</gene>
<sequence>MVKTLYLMRHGRTRFNEQKRIQGACDSPLTDEGISQAKAAAAYFEAHQLVFDEVYSSTQERACDTAELASGRTDYIRLKGLKEQDFGAFEGQQEYLNPPLQGDIGYGHYFVTYGGESYMDVRLRMDQTIRGVLDQTKAETILMVSHGAAMAQFSRHVIENFPKVRMTNCGILKFNYDGTDFDLLAVIDPLNHKIIYQKE</sequence>
<dbReference type="STRING" id="1123303.GCA_000372425_00517"/>